<dbReference type="EMBL" id="LAZR01040552">
    <property type="protein sequence ID" value="KKL14203.1"/>
    <property type="molecule type" value="Genomic_DNA"/>
</dbReference>
<protein>
    <submittedName>
        <fullName evidence="2">Uncharacterized protein</fullName>
    </submittedName>
</protein>
<reference evidence="2" key="1">
    <citation type="journal article" date="2015" name="Nature">
        <title>Complex archaea that bridge the gap between prokaryotes and eukaryotes.</title>
        <authorList>
            <person name="Spang A."/>
            <person name="Saw J.H."/>
            <person name="Jorgensen S.L."/>
            <person name="Zaremba-Niedzwiedzka K."/>
            <person name="Martijn J."/>
            <person name="Lind A.E."/>
            <person name="van Eijk R."/>
            <person name="Schleper C."/>
            <person name="Guy L."/>
            <person name="Ettema T.J."/>
        </authorList>
    </citation>
    <scope>NUCLEOTIDE SEQUENCE</scope>
</reference>
<proteinExistence type="predicted"/>
<evidence type="ECO:0000256" key="1">
    <source>
        <dbReference type="SAM" id="Phobius"/>
    </source>
</evidence>
<dbReference type="AlphaFoldDB" id="A0A0F8Y0H3"/>
<accession>A0A0F8Y0H3</accession>
<dbReference type="EMBL" id="LAZR01069423">
    <property type="protein sequence ID" value="KKK47734.1"/>
    <property type="molecule type" value="Genomic_DNA"/>
</dbReference>
<gene>
    <name evidence="3" type="ORF">LCGC14_2518030</name>
    <name evidence="2" type="ORF">LCGC14_3152210</name>
</gene>
<comment type="caution">
    <text evidence="2">The sequence shown here is derived from an EMBL/GenBank/DDBJ whole genome shotgun (WGS) entry which is preliminary data.</text>
</comment>
<organism evidence="2">
    <name type="scientific">marine sediment metagenome</name>
    <dbReference type="NCBI Taxonomy" id="412755"/>
    <lineage>
        <taxon>unclassified sequences</taxon>
        <taxon>metagenomes</taxon>
        <taxon>ecological metagenomes</taxon>
    </lineage>
</organism>
<keyword evidence="1" id="KW-0812">Transmembrane</keyword>
<evidence type="ECO:0000313" key="2">
    <source>
        <dbReference type="EMBL" id="KKK47734.1"/>
    </source>
</evidence>
<name>A0A0F8Y0H3_9ZZZZ</name>
<sequence>TRRQSAPTLKCTIALGVSTALTVLIVLPWR</sequence>
<feature type="non-terminal residue" evidence="2">
    <location>
        <position position="1"/>
    </location>
</feature>
<keyword evidence="1" id="KW-0472">Membrane</keyword>
<keyword evidence="1" id="KW-1133">Transmembrane helix</keyword>
<evidence type="ECO:0000313" key="3">
    <source>
        <dbReference type="EMBL" id="KKL14203.1"/>
    </source>
</evidence>
<feature type="transmembrane region" description="Helical" evidence="1">
    <location>
        <begin position="12"/>
        <end position="29"/>
    </location>
</feature>